<feature type="compositionally biased region" description="Polar residues" evidence="1">
    <location>
        <begin position="152"/>
        <end position="163"/>
    </location>
</feature>
<gene>
    <name evidence="2" type="ORF">Tco_1082456</name>
</gene>
<keyword evidence="3" id="KW-1185">Reference proteome</keyword>
<reference evidence="2" key="2">
    <citation type="submission" date="2022-01" db="EMBL/GenBank/DDBJ databases">
        <authorList>
            <person name="Yamashiro T."/>
            <person name="Shiraishi A."/>
            <person name="Satake H."/>
            <person name="Nakayama K."/>
        </authorList>
    </citation>
    <scope>NUCLEOTIDE SEQUENCE</scope>
</reference>
<feature type="region of interest" description="Disordered" evidence="1">
    <location>
        <begin position="109"/>
        <end position="175"/>
    </location>
</feature>
<dbReference type="EMBL" id="BQNB010020219">
    <property type="protein sequence ID" value="GJT93611.1"/>
    <property type="molecule type" value="Genomic_DNA"/>
</dbReference>
<evidence type="ECO:0000313" key="3">
    <source>
        <dbReference type="Proteomes" id="UP001151760"/>
    </source>
</evidence>
<protein>
    <submittedName>
        <fullName evidence="2">Uncharacterized protein</fullName>
    </submittedName>
</protein>
<evidence type="ECO:0000313" key="2">
    <source>
        <dbReference type="EMBL" id="GJT93611.1"/>
    </source>
</evidence>
<organism evidence="2 3">
    <name type="scientific">Tanacetum coccineum</name>
    <dbReference type="NCBI Taxonomy" id="301880"/>
    <lineage>
        <taxon>Eukaryota</taxon>
        <taxon>Viridiplantae</taxon>
        <taxon>Streptophyta</taxon>
        <taxon>Embryophyta</taxon>
        <taxon>Tracheophyta</taxon>
        <taxon>Spermatophyta</taxon>
        <taxon>Magnoliopsida</taxon>
        <taxon>eudicotyledons</taxon>
        <taxon>Gunneridae</taxon>
        <taxon>Pentapetalae</taxon>
        <taxon>asterids</taxon>
        <taxon>campanulids</taxon>
        <taxon>Asterales</taxon>
        <taxon>Asteraceae</taxon>
        <taxon>Asteroideae</taxon>
        <taxon>Anthemideae</taxon>
        <taxon>Anthemidinae</taxon>
        <taxon>Tanacetum</taxon>
    </lineage>
</organism>
<reference evidence="2" key="1">
    <citation type="journal article" date="2022" name="Int. J. Mol. Sci.">
        <title>Draft Genome of Tanacetum Coccineum: Genomic Comparison of Closely Related Tanacetum-Family Plants.</title>
        <authorList>
            <person name="Yamashiro T."/>
            <person name="Shiraishi A."/>
            <person name="Nakayama K."/>
            <person name="Satake H."/>
        </authorList>
    </citation>
    <scope>NUCLEOTIDE SEQUENCE</scope>
</reference>
<accession>A0ABQ5I1L7</accession>
<feature type="compositionally biased region" description="Basic and acidic residues" evidence="1">
    <location>
        <begin position="112"/>
        <end position="125"/>
    </location>
</feature>
<comment type="caution">
    <text evidence="2">The sequence shown here is derived from an EMBL/GenBank/DDBJ whole genome shotgun (WGS) entry which is preliminary data.</text>
</comment>
<sequence>MTPWNLNTRITKRLIWLTIAGLPPQLWYPDSFTNIAEYFGKVILPEDCTHRQFNMSHGKVCILSDRIEFIKETIHIPFGKEIILVRVEEYEGDTDSLFNGYVFDSISEDDESLRTEPVTENHSDSSDEDSNLGGEDPISVEESVTGDESDTQDGFSKNHQVGDSSEHGRDSEKVENTHSWNGFTTFLVEQVNDKSPLCCKVPDNVNVHIPMGFLSTDNHQTLQCLPTRSHKTLSSRALWNTSGFDYAFKKSEGKYGGIIAIWDTTRFLKTSWMEGDGFLAIKEWRKEALLQEQSTMTRLRENLCLIDLKEETSSLSSIDIETRCKIVKELSDLDYSKLKDLRQRAKSRWALEGDENSRFFHGVVNSKRNRSRINGLNIQGAWVTEPSLIKIHIFNTFKQKFHEDSLSRPTFTSNLFKQLSVEECSLLDLPFSTQEIKEAVWSCGGDKAPGPDGFSFKLLKKHWDIFSFDIISYVKEFETKAFIPRGCNSSFINLVPKIKDPL</sequence>
<dbReference type="Proteomes" id="UP001151760">
    <property type="component" value="Unassembled WGS sequence"/>
</dbReference>
<name>A0ABQ5I1L7_9ASTR</name>
<evidence type="ECO:0000256" key="1">
    <source>
        <dbReference type="SAM" id="MobiDB-lite"/>
    </source>
</evidence>
<feature type="compositionally biased region" description="Basic and acidic residues" evidence="1">
    <location>
        <begin position="164"/>
        <end position="175"/>
    </location>
</feature>
<proteinExistence type="predicted"/>